<name>I6TBA5_ENTHA</name>
<accession>I6TBA5</accession>
<dbReference type="EMBL" id="CP003504">
    <property type="protein sequence ID" value="AFM70594.1"/>
    <property type="molecule type" value="Genomic_DNA"/>
</dbReference>
<keyword evidence="2" id="KW-1185">Reference proteome</keyword>
<dbReference type="AlphaFoldDB" id="I6TBA5"/>
<sequence length="40" mass="4733">MNIIYSFLEILEETEASFVSVPFILENYPNFVLEFFVQIS</sequence>
<protein>
    <submittedName>
        <fullName evidence="1">Uncharacterized protein</fullName>
    </submittedName>
</protein>
<evidence type="ECO:0000313" key="1">
    <source>
        <dbReference type="EMBL" id="AFM70594.1"/>
    </source>
</evidence>
<dbReference type="KEGG" id="ehr:EHR_08335"/>
<dbReference type="HOGENOM" id="CLU_3289298_0_0_9"/>
<gene>
    <name evidence="1" type="ordered locus">EHR_08335</name>
</gene>
<dbReference type="Proteomes" id="UP000002895">
    <property type="component" value="Chromosome"/>
</dbReference>
<proteinExistence type="predicted"/>
<organism evidence="1 2">
    <name type="scientific">Enterococcus hirae (strain ATCC 9790 / DSM 20160 / JCM 8729 / LMG 6399 / NBRC 3181 / NCIMB 6459 / NCDO 1258 / NCTC 12367 / WDCM 00089 / R)</name>
    <dbReference type="NCBI Taxonomy" id="768486"/>
    <lineage>
        <taxon>Bacteria</taxon>
        <taxon>Bacillati</taxon>
        <taxon>Bacillota</taxon>
        <taxon>Bacilli</taxon>
        <taxon>Lactobacillales</taxon>
        <taxon>Enterococcaceae</taxon>
        <taxon>Enterococcus</taxon>
    </lineage>
</organism>
<reference evidence="1 2" key="1">
    <citation type="journal article" date="2012" name="J. Bacteriol.">
        <title>Genome sequence of Enterococcus hirae (Streptococcus faecalis) ATCC 9790, a model organism for the study of ion transport, bioenergetics, and copper homeostasis.</title>
        <authorList>
            <person name="Gaechter T."/>
            <person name="Wunderlin C."/>
            <person name="Schmidheini T."/>
            <person name="Solioz M."/>
        </authorList>
    </citation>
    <scope>NUCLEOTIDE SEQUENCE [LARGE SCALE GENOMIC DNA]</scope>
    <source>
        <strain evidence="2">ATCC 9790 / DSM 20160 / JCM 8729 / LMG 6399 / NBRC 3181 / NCIMB 6459 / NCDO 1258 / NCTC 12367 / WDCM 00089 / R</strain>
    </source>
</reference>
<evidence type="ECO:0000313" key="2">
    <source>
        <dbReference type="Proteomes" id="UP000002895"/>
    </source>
</evidence>